<evidence type="ECO:0000256" key="2">
    <source>
        <dbReference type="ARBA" id="ARBA00022801"/>
    </source>
</evidence>
<evidence type="ECO:0000256" key="1">
    <source>
        <dbReference type="ARBA" id="ARBA00022722"/>
    </source>
</evidence>
<dbReference type="PANTHER" id="PTHR13620">
    <property type="entry name" value="3-5 EXONUCLEASE"/>
    <property type="match status" value="1"/>
</dbReference>
<dbReference type="STRING" id="154538.A0A1M2V410"/>
<keyword evidence="1" id="KW-0540">Nuclease</keyword>
<dbReference type="GO" id="GO:0005737">
    <property type="term" value="C:cytoplasm"/>
    <property type="evidence" value="ECO:0007669"/>
    <property type="project" value="TreeGrafter"/>
</dbReference>
<evidence type="ECO:0000313" key="6">
    <source>
        <dbReference type="Proteomes" id="UP000184267"/>
    </source>
</evidence>
<dbReference type="GO" id="GO:0004386">
    <property type="term" value="F:helicase activity"/>
    <property type="evidence" value="ECO:0007669"/>
    <property type="project" value="UniProtKB-KW"/>
</dbReference>
<accession>A0A1M2V410</accession>
<dbReference type="Pfam" id="PF01612">
    <property type="entry name" value="DNA_pol_A_exo1"/>
    <property type="match status" value="1"/>
</dbReference>
<dbReference type="OrthoDB" id="1920326at2759"/>
<dbReference type="InterPro" id="IPR051132">
    <property type="entry name" value="3-5_Exonuclease_domain"/>
</dbReference>
<dbReference type="EMBL" id="MNAD01001683">
    <property type="protein sequence ID" value="OJT02283.1"/>
    <property type="molecule type" value="Genomic_DNA"/>
</dbReference>
<organism evidence="5 6">
    <name type="scientific">Trametes pubescens</name>
    <name type="common">White-rot fungus</name>
    <dbReference type="NCBI Taxonomy" id="154538"/>
    <lineage>
        <taxon>Eukaryota</taxon>
        <taxon>Fungi</taxon>
        <taxon>Dikarya</taxon>
        <taxon>Basidiomycota</taxon>
        <taxon>Agaricomycotina</taxon>
        <taxon>Agaricomycetes</taxon>
        <taxon>Polyporales</taxon>
        <taxon>Polyporaceae</taxon>
        <taxon>Trametes</taxon>
    </lineage>
</organism>
<keyword evidence="5" id="KW-0067">ATP-binding</keyword>
<dbReference type="InterPro" id="IPR002562">
    <property type="entry name" value="3'-5'_exonuclease_dom"/>
</dbReference>
<dbReference type="InterPro" id="IPR036397">
    <property type="entry name" value="RNaseH_sf"/>
</dbReference>
<dbReference type="SMART" id="SM00474">
    <property type="entry name" value="35EXOc"/>
    <property type="match status" value="1"/>
</dbReference>
<evidence type="ECO:0000256" key="3">
    <source>
        <dbReference type="SAM" id="MobiDB-lite"/>
    </source>
</evidence>
<dbReference type="GO" id="GO:0003676">
    <property type="term" value="F:nucleic acid binding"/>
    <property type="evidence" value="ECO:0007669"/>
    <property type="project" value="InterPro"/>
</dbReference>
<dbReference type="Proteomes" id="UP000184267">
    <property type="component" value="Unassembled WGS sequence"/>
</dbReference>
<feature type="compositionally biased region" description="Low complexity" evidence="3">
    <location>
        <begin position="13"/>
        <end position="33"/>
    </location>
</feature>
<proteinExistence type="predicted"/>
<dbReference type="InterPro" id="IPR012337">
    <property type="entry name" value="RNaseH-like_sf"/>
</dbReference>
<dbReference type="GO" id="GO:0008408">
    <property type="term" value="F:3'-5' exonuclease activity"/>
    <property type="evidence" value="ECO:0007669"/>
    <property type="project" value="InterPro"/>
</dbReference>
<feature type="region of interest" description="Disordered" evidence="3">
    <location>
        <begin position="1"/>
        <end position="51"/>
    </location>
</feature>
<feature type="domain" description="3'-5' exonuclease" evidence="4">
    <location>
        <begin position="175"/>
        <end position="356"/>
    </location>
</feature>
<dbReference type="GO" id="GO:0005634">
    <property type="term" value="C:nucleus"/>
    <property type="evidence" value="ECO:0007669"/>
    <property type="project" value="TreeGrafter"/>
</dbReference>
<dbReference type="OMA" id="HLRAYNL"/>
<dbReference type="Gene3D" id="3.30.420.10">
    <property type="entry name" value="Ribonuclease H-like superfamily/Ribonuclease H"/>
    <property type="match status" value="1"/>
</dbReference>
<feature type="region of interest" description="Disordered" evidence="3">
    <location>
        <begin position="376"/>
        <end position="462"/>
    </location>
</feature>
<comment type="caution">
    <text evidence="5">The sequence shown here is derived from an EMBL/GenBank/DDBJ whole genome shotgun (WGS) entry which is preliminary data.</text>
</comment>
<reference evidence="5 6" key="1">
    <citation type="submission" date="2016-10" db="EMBL/GenBank/DDBJ databases">
        <title>Genome sequence of the basidiomycete white-rot fungus Trametes pubescens.</title>
        <authorList>
            <person name="Makela M.R."/>
            <person name="Granchi Z."/>
            <person name="Peng M."/>
            <person name="De Vries R.P."/>
            <person name="Grigoriev I."/>
            <person name="Riley R."/>
            <person name="Hilden K."/>
        </authorList>
    </citation>
    <scope>NUCLEOTIDE SEQUENCE [LARGE SCALE GENOMIC DNA]</scope>
    <source>
        <strain evidence="5 6">FBCC735</strain>
    </source>
</reference>
<gene>
    <name evidence="5" type="ORF">TRAPUB_7199</name>
</gene>
<keyword evidence="5" id="KW-0547">Nucleotide-binding</keyword>
<evidence type="ECO:0000259" key="4">
    <source>
        <dbReference type="SMART" id="SM00474"/>
    </source>
</evidence>
<keyword evidence="5" id="KW-0347">Helicase</keyword>
<sequence length="545" mass="59061">MATNALKETKLTSALCRLSPPSSPSRLRARPASQLASTSTTKPPPLRSKLLATLDAEIPHWLNGSGASSLSGSAGTVTSKTSPPLANPKPIHPFFTSSQESAGSAEPKPRERSKTAPAAPISSKGKSKAKAATLPESDIENHPEATMALNGPETPHTPAFLPQYSYKDYSPVSAVVYTPDEEEANDLVQCLKGPVMGFDLEWVVLFRKGRSAMSHRTALVQICDARMILLVHVSAMKKFPQKVKELIENKDIAKLGANIKQDGQKLFRDYGILARNLVELGAVARQVDPSFAKAHKRSIVSLAKVVEAYTQKTLSKGPVRTSNWETKPLSTSQKFYAANDAHCALVVYNRLVALAEQAGLTLEPETIGADLAQEYQAKTTSHPSPPDEPGPYTAAAEASKDAPPVAQVEKPTSASHSKPPPPWSRPLVYSGETLYQGPAPSSSTASSQTNTSAAARREPPRPQHLRAYKFWHQQNMSLPDICANLRSKSNPLAESTVISYVVRALQADPTLPFSMDRLKALVQLEAGSWVRHREWIMEKDGYAKS</sequence>
<dbReference type="SUPFAM" id="SSF53098">
    <property type="entry name" value="Ribonuclease H-like"/>
    <property type="match status" value="1"/>
</dbReference>
<feature type="compositionally biased region" description="Low complexity" evidence="3">
    <location>
        <begin position="439"/>
        <end position="454"/>
    </location>
</feature>
<dbReference type="GO" id="GO:0006139">
    <property type="term" value="P:nucleobase-containing compound metabolic process"/>
    <property type="evidence" value="ECO:0007669"/>
    <property type="project" value="InterPro"/>
</dbReference>
<dbReference type="AlphaFoldDB" id="A0A1M2V410"/>
<dbReference type="PANTHER" id="PTHR13620:SF104">
    <property type="entry name" value="EXONUCLEASE 3'-5' DOMAIN-CONTAINING PROTEIN 2"/>
    <property type="match status" value="1"/>
</dbReference>
<keyword evidence="2" id="KW-0378">Hydrolase</keyword>
<keyword evidence="6" id="KW-1185">Reference proteome</keyword>
<feature type="region of interest" description="Disordered" evidence="3">
    <location>
        <begin position="67"/>
        <end position="152"/>
    </location>
</feature>
<name>A0A1M2V410_TRAPU</name>
<dbReference type="CDD" id="cd06141">
    <property type="entry name" value="WRN_exo"/>
    <property type="match status" value="1"/>
</dbReference>
<protein>
    <submittedName>
        <fullName evidence="5">Werner syndrome ATP-dependent helicase</fullName>
    </submittedName>
</protein>
<evidence type="ECO:0000313" key="5">
    <source>
        <dbReference type="EMBL" id="OJT02283.1"/>
    </source>
</evidence>